<sequence length="2158" mass="238412">MAYVTAGAWLFEKRPLKRNKLGPPDVYPQDPKQKEDELTAVNVKQGFAINAPLQDEFGSARNANITAAKFGAFFSAILAKKQELNTFHDSGRKKQQINPKDNFWPVTPRSKNAIEAWFKDLAGSKPLTSLAKKVPIFIKKEEIFMNLYENAVPMVRATWFIKMTSAYTVAISEAKMKKRQLPDPSQEMLTKDTSFFQEGLLDRQDFLTWTLELVEKTKNPDDSILQLILPFVLQFVDEFTNSELLSRRLAYHCAKKLNHLINDYSVSSPRSQSPFILNPSGPTGPAVSPPTQPLVNPLAANLAEIMSCPHHRSIILNLSAMLQIITLDCPSALVWNNIGEGKSHSILNGSPLDLLPCSPSSLPMPPRPYNPQIRQELRQAEQQIRKRSQAAEARWSHDRWHQTAAGTTITRVLNALDALDRHSFDKVESGNSLDTLYSKVFPQSFSKERTTIGEVLLQDEPVIKLLCEWAVTTNRTGEHRAVVVAKLLEKRQTDFTTEKFGDLEMMDEKDSQDSGGMVPVGLPLYQNLLVDFLDTQAPVIDEKMSQESKIGFSNLVLLFAELIRYDVFSHDAYMCTLISRGSFAEPPGMQPGLLGVLVPGAGRNVTALEPPLTGFMATPSRGFSPGPGSTGGLGFVGSDSTRQQDPLPMFDPVSNRPNTNRHEGSWDAPTDLDDAHIDADLDQILQNIKEGQQNMSDQPDLLLPDSVGSDRGDDATPLTASTPLGHPPTATAPGVSSDSAAGNGTTSMPSRPENFRHLLYTTHFPLPQDEASSHDCNQRHILLYGVGKARDEARHALKKVSKEIMKLFSKKSCMDMADGGKVKKHTKEGFNFEAVTARFQSLSYFDQHVVTQSCASSVVEMLNGFANGNSNYLPLVEYVSFLFDLMEIALSIHGLIEFCLQLLKELADVETQLVQKGSLLAGTYATSMSLYIVGILYRYHCWLLVSQEQTISAFEGLCRIIKQLNSPTDCTSAERCILCYLYDMYTSCSSYLKSKVPDLFSNMYPKVKQSLYSSHKPSALNLLWNTTYMIEYINNPRMKVDPLQVKQLNENPPNRYSFVCNAVHAISIARDADRLNEVSILCAELTASCSSLSAEWLGVLKALCCSSNHGCGFIDVLTQVDVGDLSIHDNLAVFTSILVARRCFSLQDFVVHVALPSLLSASPAGNGDQDAESGARLACHLLLRLFRTVDLPQPGSGGVGWMYHSGTSPGPTLSGAPAPRPLFLIKLPCDRHLLCAARNSMQAEPVLAVLKAILVLGDATGHSAEARSKNDHGQSKRELSITDILGNMDDSDFDPLPPTVSRLQGVNFGSSGGGMESAGLNEFARHTLQQICSQDWVHERCLRDPEKLCTQDHLLDPIVSNQQAQLLLHLICHPKRAETRYKPEEMEDQRQAIFKILQNLDQWTLRVSCLELQLMHKQCSPSEASAWLDNVARATIDVFQLTSEEGNQSNSKPSVSTGGESKGSSRTEGDKSNRIWLVAPLIAKLEAEVQGRVLRATGQVLESGSWSSSSKNKDKDKQVQKSASLLSHQPFLSLVLMCLKGQDEQREGLLNSLFSQLSQCLHLAKEEKYGAEDLKTKQTLQEVLQLRLSLVGGMFDMVQRSNTMMTEWGVLLVQLISFGVIDPQTDSELFTTVLDMMAVLIHTTQVSDTSSGERGEETRKQYLNLVKKLKKELSDKITPALHMVRQLLPFPKQQCEVIACEPMGSLIDTKGNKIAGFDSIDKKQGLQVAEKQRVSPWDLLEGHKNPAPLSWSWFGAVRMERKPLRGEETHRLLLWHTHSLKKPFSYFYEPPPLPPEDLEPPPEKPAPIEEPIKRGRDTPSEQSPRAGAKKPKQTRRRRQTKMQTASMRTGINYADPAMYSQGPPQTWYGQQPTPYYSPQQTLTPTGGPRFERPLSQSKAALSTMLRARHPGAQFMPNPGPNSQHQTGPPGHPGAGGPMVGHPGPYQNMDIMQKRAMMMRQQIRSQGMPNDLVLVTNQGAMYPPNMQPTSGQTAPLHHLPPQGMNQGYGSYNGTPMQQTAGMMESRTGTMMQSSYNQSYGTPQGGTGMMGPGPLRSQQGQYMQGGRPQYPMTQAGLQPPNVTAGQMGSVSQMVQGGTPNYGAAAANPGNMTGMGGGPPMQHMLLAMQKQQSQPANLVAQLQRQGPQQHHPGPYHQPGPY</sequence>
<protein>
    <submittedName>
        <fullName evidence="11">Mediator of RNA polymerase II transcription subunit 12-like protein</fullName>
    </submittedName>
</protein>
<dbReference type="RefSeq" id="XP_022254050.1">
    <property type="nucleotide sequence ID" value="XM_022398342.1"/>
</dbReference>
<proteinExistence type="inferred from homology"/>
<feature type="compositionally biased region" description="Basic residues" evidence="8">
    <location>
        <begin position="1827"/>
        <end position="1840"/>
    </location>
</feature>
<name>A0ABM1TDU4_LIMPO</name>
<keyword evidence="4" id="KW-0805">Transcription regulation</keyword>
<dbReference type="Pfam" id="PF09497">
    <property type="entry name" value="Med12"/>
    <property type="match status" value="1"/>
</dbReference>
<evidence type="ECO:0000256" key="7">
    <source>
        <dbReference type="ARBA" id="ARBA00023242"/>
    </source>
</evidence>
<keyword evidence="6" id="KW-0804">Transcription</keyword>
<feature type="compositionally biased region" description="Polar residues" evidence="8">
    <location>
        <begin position="734"/>
        <end position="749"/>
    </location>
</feature>
<comment type="subcellular location">
    <subcellularLocation>
        <location evidence="1">Nucleus</location>
    </subcellularLocation>
</comment>
<feature type="region of interest" description="Disordered" evidence="8">
    <location>
        <begin position="692"/>
        <end position="752"/>
    </location>
</feature>
<evidence type="ECO:0000313" key="10">
    <source>
        <dbReference type="Proteomes" id="UP000694941"/>
    </source>
</evidence>
<evidence type="ECO:0000256" key="6">
    <source>
        <dbReference type="ARBA" id="ARBA00023163"/>
    </source>
</evidence>
<dbReference type="InterPro" id="IPR021990">
    <property type="entry name" value="Mediator_Med12_LCEWAV"/>
</dbReference>
<dbReference type="PANTHER" id="PTHR46007:SF11">
    <property type="entry name" value="MEDIATOR OF RNA POLYMERASE II TRANSCRIPTION SUBUNIT 12"/>
    <property type="match status" value="1"/>
</dbReference>
<keyword evidence="3" id="KW-0678">Repressor</keyword>
<feature type="compositionally biased region" description="Polar residues" evidence="8">
    <location>
        <begin position="1442"/>
        <end position="1462"/>
    </location>
</feature>
<gene>
    <name evidence="11" type="primary">LOC106469784</name>
</gene>
<keyword evidence="5" id="KW-0010">Activator</keyword>
<comment type="similarity">
    <text evidence="2">Belongs to the Mediator complex subunit 12 family.</text>
</comment>
<evidence type="ECO:0000313" key="11">
    <source>
        <dbReference type="RefSeq" id="XP_022254050.1"/>
    </source>
</evidence>
<evidence type="ECO:0000256" key="8">
    <source>
        <dbReference type="SAM" id="MobiDB-lite"/>
    </source>
</evidence>
<feature type="region of interest" description="Disordered" evidence="8">
    <location>
        <begin position="1914"/>
        <end position="1938"/>
    </location>
</feature>
<feature type="region of interest" description="Disordered" evidence="8">
    <location>
        <begin position="1442"/>
        <end position="1469"/>
    </location>
</feature>
<evidence type="ECO:0000256" key="5">
    <source>
        <dbReference type="ARBA" id="ARBA00023159"/>
    </source>
</evidence>
<keyword evidence="10" id="KW-1185">Reference proteome</keyword>
<feature type="domain" description="Mediator complex subunit Med12" evidence="9">
    <location>
        <begin position="102"/>
        <end position="162"/>
    </location>
</feature>
<keyword evidence="7" id="KW-0539">Nucleus</keyword>
<feature type="region of interest" description="Disordered" evidence="8">
    <location>
        <begin position="1787"/>
        <end position="1844"/>
    </location>
</feature>
<feature type="compositionally biased region" description="Basic and acidic residues" evidence="8">
    <location>
        <begin position="1806"/>
        <end position="1819"/>
    </location>
</feature>
<dbReference type="InterPro" id="IPR019035">
    <property type="entry name" value="Mediator_Med12"/>
</dbReference>
<feature type="region of interest" description="Disordered" evidence="8">
    <location>
        <begin position="2127"/>
        <end position="2158"/>
    </location>
</feature>
<accession>A0ABM1TDU4</accession>
<evidence type="ECO:0000259" key="9">
    <source>
        <dbReference type="SMART" id="SM01281"/>
    </source>
</evidence>
<dbReference type="PANTHER" id="PTHR46007">
    <property type="entry name" value="MEDIATOR OF RNA POLYMERASE II TRANSCRIPTION SUBUNIT 12"/>
    <property type="match status" value="1"/>
</dbReference>
<evidence type="ECO:0000256" key="1">
    <source>
        <dbReference type="ARBA" id="ARBA00004123"/>
    </source>
</evidence>
<evidence type="ECO:0000256" key="4">
    <source>
        <dbReference type="ARBA" id="ARBA00023015"/>
    </source>
</evidence>
<organism evidence="10 11">
    <name type="scientific">Limulus polyphemus</name>
    <name type="common">Atlantic horseshoe crab</name>
    <dbReference type="NCBI Taxonomy" id="6850"/>
    <lineage>
        <taxon>Eukaryota</taxon>
        <taxon>Metazoa</taxon>
        <taxon>Ecdysozoa</taxon>
        <taxon>Arthropoda</taxon>
        <taxon>Chelicerata</taxon>
        <taxon>Merostomata</taxon>
        <taxon>Xiphosura</taxon>
        <taxon>Limulidae</taxon>
        <taxon>Limulus</taxon>
    </lineage>
</organism>
<reference evidence="11" key="1">
    <citation type="submission" date="2025-08" db="UniProtKB">
        <authorList>
            <consortium name="RefSeq"/>
        </authorList>
    </citation>
    <scope>IDENTIFICATION</scope>
    <source>
        <tissue evidence="11">Muscle</tissue>
    </source>
</reference>
<dbReference type="GeneID" id="106469784"/>
<feature type="compositionally biased region" description="Polar residues" evidence="8">
    <location>
        <begin position="2127"/>
        <end position="2141"/>
    </location>
</feature>
<dbReference type="InterPro" id="IPR051647">
    <property type="entry name" value="Mediator_comp_sub12"/>
</dbReference>
<evidence type="ECO:0000256" key="2">
    <source>
        <dbReference type="ARBA" id="ARBA00010289"/>
    </source>
</evidence>
<feature type="region of interest" description="Disordered" evidence="8">
    <location>
        <begin position="622"/>
        <end position="673"/>
    </location>
</feature>
<feature type="compositionally biased region" description="Low complexity" evidence="8">
    <location>
        <begin position="2142"/>
        <end position="2151"/>
    </location>
</feature>
<dbReference type="Proteomes" id="UP000694941">
    <property type="component" value="Unplaced"/>
</dbReference>
<dbReference type="Pfam" id="PF12145">
    <property type="entry name" value="Med12-LCEWAV"/>
    <property type="match status" value="1"/>
</dbReference>
<dbReference type="SMART" id="SM01281">
    <property type="entry name" value="Med12"/>
    <property type="match status" value="1"/>
</dbReference>
<evidence type="ECO:0000256" key="3">
    <source>
        <dbReference type="ARBA" id="ARBA00022491"/>
    </source>
</evidence>